<organism evidence="4 5">
    <name type="scientific">Mycena chlorophos</name>
    <name type="common">Agaric fungus</name>
    <name type="synonym">Agaricus chlorophos</name>
    <dbReference type="NCBI Taxonomy" id="658473"/>
    <lineage>
        <taxon>Eukaryota</taxon>
        <taxon>Fungi</taxon>
        <taxon>Dikarya</taxon>
        <taxon>Basidiomycota</taxon>
        <taxon>Agaricomycotina</taxon>
        <taxon>Agaricomycetes</taxon>
        <taxon>Agaricomycetidae</taxon>
        <taxon>Agaricales</taxon>
        <taxon>Marasmiineae</taxon>
        <taxon>Mycenaceae</taxon>
        <taxon>Mycena</taxon>
    </lineage>
</organism>
<evidence type="ECO:0000313" key="4">
    <source>
        <dbReference type="EMBL" id="GAT48582.1"/>
    </source>
</evidence>
<evidence type="ECO:0000256" key="1">
    <source>
        <dbReference type="SAM" id="MobiDB-lite"/>
    </source>
</evidence>
<feature type="signal peptide" evidence="3">
    <location>
        <begin position="1"/>
        <end position="18"/>
    </location>
</feature>
<feature type="region of interest" description="Disordered" evidence="1">
    <location>
        <begin position="254"/>
        <end position="342"/>
    </location>
</feature>
<keyword evidence="2" id="KW-0812">Transmembrane</keyword>
<sequence length="467" mass="48126">MRLEYALYLFFFLSPVRGLGVLLPLYVDPNDSCSAWQPVFSAISAYPNIPWYIIINPDNGPGSADATYQSCVASLPTASSRTILGYVDSSQESSTVTGNIAAYSSWPTSVRPTGIFFDQVQAGDSSAYQNYVSAARNAGFSFVALDPGEAVDPSYTSLADLVNTYESGYSSFSSSSIGGTLPKQSVTLVNAPSTGSYSYMISELESMGVGAVYITDQSDDSPALPNQLSEWVAEIAAGSGSSSTHGTTFATTAEIGAPTSTVSDGGSTTGGNASGSESSSALEGSPSSPDGSGPSGNSAGPSTSVNPSLAAGAISSATAADGSSSSSSTTEPGSAQSPPGSVSDLRTIVIGAIVGGIIGGLLVIAFVLWLLRRRRRLRTPLSSLTMGPISAFTDTRTGARISKMALEHGDLRPEFGTSRPETEMQTEVSYMDLTGTTSSFAPVGAVLGRRWSRELSISTDPPPSYQA</sequence>
<keyword evidence="2" id="KW-0472">Membrane</keyword>
<feature type="transmembrane region" description="Helical" evidence="2">
    <location>
        <begin position="348"/>
        <end position="371"/>
    </location>
</feature>
<accession>A0ABQ0LC73</accession>
<protein>
    <recommendedName>
        <fullName evidence="6">Spherulin 4-like cell surface protein</fullName>
    </recommendedName>
</protein>
<feature type="compositionally biased region" description="Low complexity" evidence="1">
    <location>
        <begin position="274"/>
        <end position="337"/>
    </location>
</feature>
<keyword evidence="3" id="KW-0732">Signal</keyword>
<gene>
    <name evidence="4" type="ORF">MCHLO_05965</name>
</gene>
<dbReference type="InterPro" id="IPR021986">
    <property type="entry name" value="Spherulin4"/>
</dbReference>
<evidence type="ECO:0000256" key="2">
    <source>
        <dbReference type="SAM" id="Phobius"/>
    </source>
</evidence>
<dbReference type="EMBL" id="DF844689">
    <property type="protein sequence ID" value="GAT48582.1"/>
    <property type="molecule type" value="Genomic_DNA"/>
</dbReference>
<evidence type="ECO:0000256" key="3">
    <source>
        <dbReference type="SAM" id="SignalP"/>
    </source>
</evidence>
<proteinExistence type="predicted"/>
<keyword evidence="5" id="KW-1185">Reference proteome</keyword>
<dbReference type="PANTHER" id="PTHR35040">
    <property type="match status" value="1"/>
</dbReference>
<reference evidence="4" key="1">
    <citation type="submission" date="2014-09" db="EMBL/GenBank/DDBJ databases">
        <title>Genome sequence of the luminous mushroom Mycena chlorophos for searching fungal bioluminescence genes.</title>
        <authorList>
            <person name="Tanaka Y."/>
            <person name="Kasuga D."/>
            <person name="Oba Y."/>
            <person name="Hase S."/>
            <person name="Sato K."/>
            <person name="Oba Y."/>
            <person name="Sakakibara Y."/>
        </authorList>
    </citation>
    <scope>NUCLEOTIDE SEQUENCE</scope>
</reference>
<keyword evidence="2" id="KW-1133">Transmembrane helix</keyword>
<dbReference type="Proteomes" id="UP000815677">
    <property type="component" value="Unassembled WGS sequence"/>
</dbReference>
<feature type="compositionally biased region" description="Low complexity" evidence="1">
    <location>
        <begin position="254"/>
        <end position="266"/>
    </location>
</feature>
<dbReference type="Pfam" id="PF12138">
    <property type="entry name" value="Spherulin4"/>
    <property type="match status" value="1"/>
</dbReference>
<name>A0ABQ0LC73_MYCCL</name>
<evidence type="ECO:0008006" key="6">
    <source>
        <dbReference type="Google" id="ProtNLM"/>
    </source>
</evidence>
<feature type="chain" id="PRO_5045510810" description="Spherulin 4-like cell surface protein" evidence="3">
    <location>
        <begin position="19"/>
        <end position="467"/>
    </location>
</feature>
<evidence type="ECO:0000313" key="5">
    <source>
        <dbReference type="Proteomes" id="UP000815677"/>
    </source>
</evidence>
<dbReference type="PANTHER" id="PTHR35040:SF7">
    <property type="entry name" value="FIBRONECTIN TYPE-III DOMAIN-CONTAINING PROTEIN-RELATED"/>
    <property type="match status" value="1"/>
</dbReference>